<evidence type="ECO:0000256" key="1">
    <source>
        <dbReference type="SAM" id="Phobius"/>
    </source>
</evidence>
<keyword evidence="3" id="KW-1185">Reference proteome</keyword>
<reference evidence="2 3" key="1">
    <citation type="journal article" date="2012" name="J. Bacteriol.">
        <title>Complete Genome Sequence of Leptospirillum ferrooxidans Strain C2-3, Isolated from a Fresh Volcanic Ash Deposit on the Island of Miyake, Japan.</title>
        <authorList>
            <person name="Fujimura R."/>
            <person name="Sato Y."/>
            <person name="Nishizawa T."/>
            <person name="Oshima K."/>
            <person name="Kim S.-W."/>
            <person name="Hattori M."/>
            <person name="Kamijo T."/>
            <person name="Ohta H."/>
        </authorList>
    </citation>
    <scope>NUCLEOTIDE SEQUENCE [LARGE SCALE GENOMIC DNA]</scope>
    <source>
        <strain evidence="2 3">C2-3</strain>
    </source>
</reference>
<dbReference type="Proteomes" id="UP000007382">
    <property type="component" value="Chromosome"/>
</dbReference>
<organism evidence="2 3">
    <name type="scientific">Leptospirillum ferrooxidans (strain C2-3)</name>
    <dbReference type="NCBI Taxonomy" id="1162668"/>
    <lineage>
        <taxon>Bacteria</taxon>
        <taxon>Pseudomonadati</taxon>
        <taxon>Nitrospirota</taxon>
        <taxon>Nitrospiria</taxon>
        <taxon>Nitrospirales</taxon>
        <taxon>Nitrospiraceae</taxon>
        <taxon>Leptospirillum</taxon>
    </lineage>
</organism>
<dbReference type="HOGENOM" id="CLU_873757_0_0_0"/>
<name>I0IKQ2_LEPFC</name>
<proteinExistence type="predicted"/>
<dbReference type="OrthoDB" id="5948508at2"/>
<gene>
    <name evidence="2" type="ordered locus">LFE_0122</name>
</gene>
<protein>
    <recommendedName>
        <fullName evidence="4">MetA-pathway of phenol degradation</fullName>
    </recommendedName>
</protein>
<accession>I0IKQ2</accession>
<evidence type="ECO:0000313" key="3">
    <source>
        <dbReference type="Proteomes" id="UP000007382"/>
    </source>
</evidence>
<feature type="transmembrane region" description="Helical" evidence="1">
    <location>
        <begin position="39"/>
        <end position="58"/>
    </location>
</feature>
<sequence length="323" mass="36403">MGIPFSQETMKEPFSFRSGPEIYFQHLTANFRNDGFKNWFCCSFFFLLSLFAIFPSIVNAANPFRDFIVYPYETPEQGEFSIGTWQTLLLPSKSADPMFGKSQENADLLFSTYLLEFGVTDWLTFGTYEDFLAGAGQTYSYYQTRAITTRIRFPKIPDFIDPAMQIEYWLPAAGANEESLLDVILIGEKKIGNFILDINMSYLFETANPSGPTAALPPDFGYAAGLYYLLADWVNTGIEAFGDQGSINNMLPLGGNGQVTQQDYVFSSWNFAIGENIDWNIGIGAGLTANSAPFAIKTIFEYHFNPFKTEHESEKDTEEQDIH</sequence>
<dbReference type="PATRIC" id="fig|1162668.3.peg.147"/>
<dbReference type="RefSeq" id="WP_014448346.1">
    <property type="nucleotide sequence ID" value="NC_017094.1"/>
</dbReference>
<keyword evidence="1" id="KW-1133">Transmembrane helix</keyword>
<keyword evidence="1" id="KW-0812">Transmembrane</keyword>
<dbReference type="KEGG" id="lfc:LFE_0122"/>
<keyword evidence="1" id="KW-0472">Membrane</keyword>
<dbReference type="EMBL" id="AP012342">
    <property type="protein sequence ID" value="BAM05851.1"/>
    <property type="molecule type" value="Genomic_DNA"/>
</dbReference>
<reference evidence="3" key="2">
    <citation type="submission" date="2012-03" db="EMBL/GenBank/DDBJ databases">
        <title>The complete genome sequence of the pioneer microbe on fresh volcanic deposit, Leptospirillum ferrooxidans strain C2-3.</title>
        <authorList>
            <person name="Fujimura R."/>
            <person name="Sato Y."/>
            <person name="Nishizawa T."/>
            <person name="Nanba K."/>
            <person name="Oshima K."/>
            <person name="Hattori M."/>
            <person name="Kamijo T."/>
            <person name="Ohta H."/>
        </authorList>
    </citation>
    <scope>NUCLEOTIDE SEQUENCE [LARGE SCALE GENOMIC DNA]</scope>
    <source>
        <strain evidence="3">C2-3</strain>
    </source>
</reference>
<evidence type="ECO:0000313" key="2">
    <source>
        <dbReference type="EMBL" id="BAM05851.1"/>
    </source>
</evidence>
<evidence type="ECO:0008006" key="4">
    <source>
        <dbReference type="Google" id="ProtNLM"/>
    </source>
</evidence>
<dbReference type="AlphaFoldDB" id="I0IKQ2"/>